<dbReference type="EMBL" id="AAVT01000013">
    <property type="protein sequence ID" value="EAW29853.1"/>
    <property type="molecule type" value="Genomic_DNA"/>
</dbReference>
<reference evidence="2 3" key="1">
    <citation type="journal article" date="2010" name="J. Bacteriol.">
        <title>Genome sequence of the oligotrophic marine Gammaproteobacterium HTCC2143, isolated from the Oregon Coast.</title>
        <authorList>
            <person name="Oh H.M."/>
            <person name="Kang I."/>
            <person name="Ferriera S."/>
            <person name="Giovannoni S.J."/>
            <person name="Cho J.C."/>
        </authorList>
    </citation>
    <scope>NUCLEOTIDE SEQUENCE [LARGE SCALE GENOMIC DNA]</scope>
    <source>
        <strain evidence="2 3">HTCC2143</strain>
    </source>
</reference>
<dbReference type="eggNOG" id="COG2130">
    <property type="taxonomic scope" value="Bacteria"/>
</dbReference>
<dbReference type="InterPro" id="IPR041694">
    <property type="entry name" value="ADH_N_2"/>
</dbReference>
<name>A0YGX8_9GAMM</name>
<organism evidence="2 3">
    <name type="scientific">marine gamma proteobacterium HTCC2143</name>
    <dbReference type="NCBI Taxonomy" id="247633"/>
    <lineage>
        <taxon>Bacteria</taxon>
        <taxon>Pseudomonadati</taxon>
        <taxon>Pseudomonadota</taxon>
        <taxon>Gammaproteobacteria</taxon>
        <taxon>Cellvibrionales</taxon>
        <taxon>Spongiibacteraceae</taxon>
        <taxon>BD1-7 clade</taxon>
    </lineage>
</organism>
<dbReference type="Gene3D" id="3.90.180.10">
    <property type="entry name" value="Medium-chain alcohol dehydrogenases, catalytic domain"/>
    <property type="match status" value="1"/>
</dbReference>
<feature type="domain" description="Oxidoreductase N-terminal" evidence="1">
    <location>
        <begin position="2"/>
        <end position="61"/>
    </location>
</feature>
<sequence>MVGPHNFKYTETPIPEPKSNEVLVKNLFLSFDPAQRNWMVDRKGYLPPVGIGEPMRAVLLGR</sequence>
<dbReference type="InterPro" id="IPR011032">
    <property type="entry name" value="GroES-like_sf"/>
</dbReference>
<dbReference type="Pfam" id="PF16884">
    <property type="entry name" value="ADH_N_2"/>
    <property type="match status" value="1"/>
</dbReference>
<gene>
    <name evidence="2" type="ORF">GP2143_11659</name>
</gene>
<accession>A0YGX8</accession>
<evidence type="ECO:0000313" key="3">
    <source>
        <dbReference type="Proteomes" id="UP000004931"/>
    </source>
</evidence>
<dbReference type="AlphaFoldDB" id="A0YGX8"/>
<proteinExistence type="predicted"/>
<comment type="caution">
    <text evidence="2">The sequence shown here is derived from an EMBL/GenBank/DDBJ whole genome shotgun (WGS) entry which is preliminary data.</text>
</comment>
<keyword evidence="3" id="KW-1185">Reference proteome</keyword>
<evidence type="ECO:0000259" key="1">
    <source>
        <dbReference type="Pfam" id="PF16884"/>
    </source>
</evidence>
<protein>
    <submittedName>
        <fullName evidence="2">Probable oxidoreductase</fullName>
    </submittedName>
</protein>
<dbReference type="Proteomes" id="UP000004931">
    <property type="component" value="Unassembled WGS sequence"/>
</dbReference>
<evidence type="ECO:0000313" key="2">
    <source>
        <dbReference type="EMBL" id="EAW29853.1"/>
    </source>
</evidence>
<dbReference type="SUPFAM" id="SSF50129">
    <property type="entry name" value="GroES-like"/>
    <property type="match status" value="1"/>
</dbReference>